<sequence>MRLSDRVTGSFVATLGVLATYGGSQFPPVPGQDVGPSVFPMVIGIGLILCGLMIALGIGHSYEDEAEADLAAVQGPSQQAEPASPLGSRLWALLPPGLLLFYVYAVDRIGFVPTAALMIFASALAFGARLRVALPLAALAPIAIHLIFYKLLRVPLPPGLLPMPW</sequence>
<keyword evidence="1" id="KW-0472">Membrane</keyword>
<evidence type="ECO:0000259" key="2">
    <source>
        <dbReference type="Pfam" id="PF07331"/>
    </source>
</evidence>
<name>A0A7W4VPG7_9HYPH</name>
<feature type="transmembrane region" description="Helical" evidence="1">
    <location>
        <begin position="132"/>
        <end position="152"/>
    </location>
</feature>
<gene>
    <name evidence="3" type="ORF">FHR70_004007</name>
</gene>
<keyword evidence="1" id="KW-1133">Transmembrane helix</keyword>
<organism evidence="3 4">
    <name type="scientific">Microvirga lupini</name>
    <dbReference type="NCBI Taxonomy" id="420324"/>
    <lineage>
        <taxon>Bacteria</taxon>
        <taxon>Pseudomonadati</taxon>
        <taxon>Pseudomonadota</taxon>
        <taxon>Alphaproteobacteria</taxon>
        <taxon>Hyphomicrobiales</taxon>
        <taxon>Methylobacteriaceae</taxon>
        <taxon>Microvirga</taxon>
    </lineage>
</organism>
<dbReference type="RefSeq" id="WP_183453320.1">
    <property type="nucleotide sequence ID" value="NZ_JACHWB010000006.1"/>
</dbReference>
<feature type="domain" description="DUF1468" evidence="2">
    <location>
        <begin position="9"/>
        <end position="157"/>
    </location>
</feature>
<dbReference type="Proteomes" id="UP000532010">
    <property type="component" value="Unassembled WGS sequence"/>
</dbReference>
<keyword evidence="1" id="KW-0812">Transmembrane</keyword>
<dbReference type="Pfam" id="PF07331">
    <property type="entry name" value="TctB"/>
    <property type="match status" value="1"/>
</dbReference>
<reference evidence="3 4" key="1">
    <citation type="submission" date="2020-08" db="EMBL/GenBank/DDBJ databases">
        <title>The Agave Microbiome: Exploring the role of microbial communities in plant adaptations to desert environments.</title>
        <authorList>
            <person name="Partida-Martinez L.P."/>
        </authorList>
    </citation>
    <scope>NUCLEOTIDE SEQUENCE [LARGE SCALE GENOMIC DNA]</scope>
    <source>
        <strain evidence="3 4">AT3.9</strain>
    </source>
</reference>
<dbReference type="EMBL" id="JACHWB010000006">
    <property type="protein sequence ID" value="MBB3020919.1"/>
    <property type="molecule type" value="Genomic_DNA"/>
</dbReference>
<comment type="caution">
    <text evidence="3">The sequence shown here is derived from an EMBL/GenBank/DDBJ whole genome shotgun (WGS) entry which is preliminary data.</text>
</comment>
<proteinExistence type="predicted"/>
<keyword evidence="4" id="KW-1185">Reference proteome</keyword>
<feature type="transmembrane region" description="Helical" evidence="1">
    <location>
        <begin position="99"/>
        <end position="126"/>
    </location>
</feature>
<evidence type="ECO:0000313" key="4">
    <source>
        <dbReference type="Proteomes" id="UP000532010"/>
    </source>
</evidence>
<dbReference type="AlphaFoldDB" id="A0A7W4VPG7"/>
<dbReference type="InterPro" id="IPR009936">
    <property type="entry name" value="DUF1468"/>
</dbReference>
<evidence type="ECO:0000256" key="1">
    <source>
        <dbReference type="SAM" id="Phobius"/>
    </source>
</evidence>
<accession>A0A7W4VPG7</accession>
<feature type="transmembrane region" description="Helical" evidence="1">
    <location>
        <begin position="38"/>
        <end position="58"/>
    </location>
</feature>
<evidence type="ECO:0000313" key="3">
    <source>
        <dbReference type="EMBL" id="MBB3020919.1"/>
    </source>
</evidence>
<protein>
    <submittedName>
        <fullName evidence="3">Putative tricarboxylic transport membrane protein</fullName>
    </submittedName>
</protein>